<dbReference type="GO" id="GO:0017119">
    <property type="term" value="C:Golgi transport complex"/>
    <property type="evidence" value="ECO:0007669"/>
    <property type="project" value="InterPro"/>
</dbReference>
<comment type="subcellular location">
    <subcellularLocation>
        <location evidence="1">Golgi apparatus membrane</location>
        <topology evidence="1">Peripheral membrane protein</topology>
    </subcellularLocation>
</comment>
<comment type="similarity">
    <text evidence="2">Belongs to the COG7 family.</text>
</comment>
<evidence type="ECO:0000256" key="4">
    <source>
        <dbReference type="ARBA" id="ARBA00022448"/>
    </source>
</evidence>
<dbReference type="PANTHER" id="PTHR21443">
    <property type="entry name" value="CONSERVED OLIGOMERIC GOLGI COMPLEX COMPONENT 7"/>
    <property type="match status" value="1"/>
</dbReference>
<keyword evidence="6" id="KW-0333">Golgi apparatus</keyword>
<evidence type="ECO:0000256" key="7">
    <source>
        <dbReference type="ARBA" id="ARBA00023136"/>
    </source>
</evidence>
<evidence type="ECO:0000313" key="9">
    <source>
        <dbReference type="EMBL" id="MBA4674587.1"/>
    </source>
</evidence>
<accession>A0A7C9EYA4</accession>
<dbReference type="Pfam" id="PF10191">
    <property type="entry name" value="COG7"/>
    <property type="match status" value="1"/>
</dbReference>
<dbReference type="AlphaFoldDB" id="A0A7C9EYA4"/>
<evidence type="ECO:0000256" key="8">
    <source>
        <dbReference type="ARBA" id="ARBA00031345"/>
    </source>
</evidence>
<dbReference type="PANTHER" id="PTHR21443:SF0">
    <property type="entry name" value="CONSERVED OLIGOMERIC GOLGI COMPLEX SUBUNIT 7"/>
    <property type="match status" value="1"/>
</dbReference>
<evidence type="ECO:0000256" key="1">
    <source>
        <dbReference type="ARBA" id="ARBA00004395"/>
    </source>
</evidence>
<evidence type="ECO:0000256" key="2">
    <source>
        <dbReference type="ARBA" id="ARBA00005831"/>
    </source>
</evidence>
<evidence type="ECO:0000256" key="5">
    <source>
        <dbReference type="ARBA" id="ARBA00022927"/>
    </source>
</evidence>
<reference evidence="9" key="2">
    <citation type="submission" date="2020-07" db="EMBL/GenBank/DDBJ databases">
        <authorList>
            <person name="Vera ALvarez R."/>
            <person name="Arias-Moreno D.M."/>
            <person name="Jimenez-Jacinto V."/>
            <person name="Jimenez-Bremont J.F."/>
            <person name="Swaminathan K."/>
            <person name="Moose S.P."/>
            <person name="Guerrero-Gonzalez M.L."/>
            <person name="Marino-Ramirez L."/>
            <person name="Landsman D."/>
            <person name="Rodriguez-Kessler M."/>
            <person name="Delgado-Sanchez P."/>
        </authorList>
    </citation>
    <scope>NUCLEOTIDE SEQUENCE</scope>
    <source>
        <tissue evidence="9">Cladode</tissue>
    </source>
</reference>
<keyword evidence="4" id="KW-0813">Transport</keyword>
<proteinExistence type="inferred from homology"/>
<name>A0A7C9EYA4_OPUST</name>
<dbReference type="GO" id="GO:0006886">
    <property type="term" value="P:intracellular protein transport"/>
    <property type="evidence" value="ECO:0007669"/>
    <property type="project" value="InterPro"/>
</dbReference>
<evidence type="ECO:0000256" key="6">
    <source>
        <dbReference type="ARBA" id="ARBA00023034"/>
    </source>
</evidence>
<evidence type="ECO:0000256" key="3">
    <source>
        <dbReference type="ARBA" id="ARBA00020984"/>
    </source>
</evidence>
<dbReference type="EMBL" id="GISG01263625">
    <property type="protein sequence ID" value="MBA4674586.1"/>
    <property type="molecule type" value="Transcribed_RNA"/>
</dbReference>
<organism evidence="9">
    <name type="scientific">Opuntia streptacantha</name>
    <name type="common">Prickly pear cactus</name>
    <name type="synonym">Opuntia cardona</name>
    <dbReference type="NCBI Taxonomy" id="393608"/>
    <lineage>
        <taxon>Eukaryota</taxon>
        <taxon>Viridiplantae</taxon>
        <taxon>Streptophyta</taxon>
        <taxon>Embryophyta</taxon>
        <taxon>Tracheophyta</taxon>
        <taxon>Spermatophyta</taxon>
        <taxon>Magnoliopsida</taxon>
        <taxon>eudicotyledons</taxon>
        <taxon>Gunneridae</taxon>
        <taxon>Pentapetalae</taxon>
        <taxon>Caryophyllales</taxon>
        <taxon>Cactineae</taxon>
        <taxon>Cactaceae</taxon>
        <taxon>Opuntioideae</taxon>
        <taxon>Opuntia</taxon>
    </lineage>
</organism>
<keyword evidence="5" id="KW-0653">Protein transport</keyword>
<reference evidence="9" key="1">
    <citation type="journal article" date="2013" name="J. Plant Res.">
        <title>Effect of fungi and light on seed germination of three Opuntia species from semiarid lands of central Mexico.</title>
        <authorList>
            <person name="Delgado-Sanchez P."/>
            <person name="Jimenez-Bremont J.F."/>
            <person name="Guerrero-Gonzalez Mde L."/>
            <person name="Flores J."/>
        </authorList>
    </citation>
    <scope>NUCLEOTIDE SEQUENCE</scope>
    <source>
        <tissue evidence="9">Cladode</tissue>
    </source>
</reference>
<dbReference type="EMBL" id="GISG01263626">
    <property type="protein sequence ID" value="MBA4674587.1"/>
    <property type="molecule type" value="Transcribed_RNA"/>
</dbReference>
<sequence length="836" mass="92803">MMVDLAAFSDEKFDAKKWINTAVQSRHPQDPLEKHLVDLEMKLQMMAEEISASLEEQSAAAILRVPRATRDVIRLRDDAVSLRSNVSSILNKLKQAEGSAAASIAALAKVDTVKHRMEAAYETLQDAAGLTQMSSTVEDVFASGDLPRAAETLANMRHCLSAVGEVAEFANVRKQLEVLEDRLDAMVQPRLTDALSNRKVDIAQEMRGILVRIGRFRSLEVHYTKVHLKPMKQLWDEFESRQQGNKLAAERSDRERPASAFEFQSSSSAISFSSWLPSFYDELLLYLEQEWKWCMIAFPDDYKALVPKLLIEIMSSVNTSFVSRVNLASGDAVPETKTLAKGILEISSGDVAKGTKIDAKHLDALIELHNMTNTFARNIQHLFSDSEIHVLLDALKAVYSPYETFKQRYGQMERVILASEIGKLDLRGAVARGVGAQGIELSETVRRMEESIPQVIVLLEAAIERCINFTGGSEADELVLALDDIMLQYLSTLNETLKSLRTVCGVDSTSDSIGSKRDSGLDKKDDHKKVDLISNEEEWSIVQGALQILTVADCLTSRSSVFEASLRATLARLSTSLSLPVLNPRLDQNQRQLSSDVGDANRAIGRATLDMATVRLVDAPEKARKLFTLLEQSKDPRFHALPLASQRVSAFADTVNELVYDVLISKVRQRLSDVSRLPIWSSVEELSAFPLPSFSAYPQPYVTGVGEYLLTLPQQLEPLAEGIASDDANVDEAQFFATEWMFKVAEGATAIYMEQLRGIQYISDRGAQQLSVDIEYLSNVLSALSVPIPLVLSTFHTCLSTPRDQLKDLIRSDSGNQLDLPTASLVCKMRRVNLDQ</sequence>
<dbReference type="InterPro" id="IPR019335">
    <property type="entry name" value="COG7"/>
</dbReference>
<dbReference type="GO" id="GO:0007030">
    <property type="term" value="P:Golgi organization"/>
    <property type="evidence" value="ECO:0007669"/>
    <property type="project" value="TreeGrafter"/>
</dbReference>
<keyword evidence="7" id="KW-0472">Membrane</keyword>
<dbReference type="GO" id="GO:0006890">
    <property type="term" value="P:retrograde vesicle-mediated transport, Golgi to endoplasmic reticulum"/>
    <property type="evidence" value="ECO:0007669"/>
    <property type="project" value="TreeGrafter"/>
</dbReference>
<protein>
    <recommendedName>
        <fullName evidence="3">Conserved oligomeric Golgi complex subunit 7</fullName>
    </recommendedName>
    <alternativeName>
        <fullName evidence="8">Component of oligomeric Golgi complex 7</fullName>
    </alternativeName>
</protein>
<dbReference type="GO" id="GO:0000139">
    <property type="term" value="C:Golgi membrane"/>
    <property type="evidence" value="ECO:0007669"/>
    <property type="project" value="UniProtKB-SubCell"/>
</dbReference>